<reference evidence="11" key="1">
    <citation type="submission" date="2017-10" db="EMBL/GenBank/DDBJ databases">
        <authorList>
            <person name="Gaisin V.A."/>
            <person name="Rysina M.S."/>
            <person name="Grouzdev D.S."/>
        </authorList>
    </citation>
    <scope>NUCLEOTIDE SEQUENCE [LARGE SCALE GENOMIC DNA]</scope>
    <source>
        <strain evidence="11">V1</strain>
    </source>
</reference>
<dbReference type="EC" id="6.1.1.2" evidence="8"/>
<evidence type="ECO:0000256" key="8">
    <source>
        <dbReference type="HAMAP-Rule" id="MF_00140"/>
    </source>
</evidence>
<dbReference type="EMBL" id="PDNZ01000008">
    <property type="protein sequence ID" value="PWW81230.1"/>
    <property type="molecule type" value="Genomic_DNA"/>
</dbReference>
<keyword evidence="11" id="KW-1185">Reference proteome</keyword>
<feature type="binding site" evidence="8">
    <location>
        <begin position="207"/>
        <end position="211"/>
    </location>
    <ligand>
        <name>ATP</name>
        <dbReference type="ChEBI" id="CHEBI:30616"/>
    </ligand>
</feature>
<comment type="catalytic activity">
    <reaction evidence="7 8">
        <text>tRNA(Trp) + L-tryptophan + ATP = L-tryptophyl-tRNA(Trp) + AMP + diphosphate + H(+)</text>
        <dbReference type="Rhea" id="RHEA:24080"/>
        <dbReference type="Rhea" id="RHEA-COMP:9671"/>
        <dbReference type="Rhea" id="RHEA-COMP:9705"/>
        <dbReference type="ChEBI" id="CHEBI:15378"/>
        <dbReference type="ChEBI" id="CHEBI:30616"/>
        <dbReference type="ChEBI" id="CHEBI:33019"/>
        <dbReference type="ChEBI" id="CHEBI:57912"/>
        <dbReference type="ChEBI" id="CHEBI:78442"/>
        <dbReference type="ChEBI" id="CHEBI:78535"/>
        <dbReference type="ChEBI" id="CHEBI:456215"/>
        <dbReference type="EC" id="6.1.1.2"/>
    </reaction>
</comment>
<keyword evidence="8" id="KW-0963">Cytoplasm</keyword>
<evidence type="ECO:0000256" key="2">
    <source>
        <dbReference type="ARBA" id="ARBA00022598"/>
    </source>
</evidence>
<accession>A0A317T4U2</accession>
<organism evidence="10 11">
    <name type="scientific">Prosthecochloris marina</name>
    <dbReference type="NCBI Taxonomy" id="2017681"/>
    <lineage>
        <taxon>Bacteria</taxon>
        <taxon>Pseudomonadati</taxon>
        <taxon>Chlorobiota</taxon>
        <taxon>Chlorobiia</taxon>
        <taxon>Chlorobiales</taxon>
        <taxon>Chlorobiaceae</taxon>
        <taxon>Prosthecochloris</taxon>
    </lineage>
</organism>
<evidence type="ECO:0000256" key="1">
    <source>
        <dbReference type="ARBA" id="ARBA00005594"/>
    </source>
</evidence>
<dbReference type="Gene3D" id="1.10.240.10">
    <property type="entry name" value="Tyrosyl-Transfer RNA Synthetase"/>
    <property type="match status" value="1"/>
</dbReference>
<sequence length="340" mass="38556">MGQKRILSGMRPTGKLHLGHYTGALENWVARQDELDTGGKRVFETYFLIADYHSLTTSLETADIFDCTIDMVTDWLAAGVDPEKSPIFRQSRVKQHTELFLIYAMLITASRLERNPTLKDQVRDLNMEAISYGHLGYPVLQAADILLYKGNIVPVGEDQLPHVEITREIARRFNKQYQHPELGDVFEEPEPKITKFSRLAGLDGKMKMSKSLGNTIFLSDSPEEVQKKLRKAVTDTQKIRKNDPGRPEVCTVFSYHCKFSDPQRVEQIERDCRSGALGCVDCKKLCATAISEELAPILEKRSEYVTQPDMVKEILLTGENRARMVAEETMSQVREAMNIG</sequence>
<evidence type="ECO:0000313" key="11">
    <source>
        <dbReference type="Proteomes" id="UP000246278"/>
    </source>
</evidence>
<comment type="subcellular location">
    <subcellularLocation>
        <location evidence="8">Cytoplasm</location>
    </subcellularLocation>
</comment>
<feature type="binding site" evidence="8">
    <location>
        <position position="199"/>
    </location>
    <ligand>
        <name>ATP</name>
        <dbReference type="ChEBI" id="CHEBI:30616"/>
    </ligand>
</feature>
<dbReference type="PRINTS" id="PR01039">
    <property type="entry name" value="TRNASYNTHTRP"/>
</dbReference>
<dbReference type="Gene3D" id="3.40.50.620">
    <property type="entry name" value="HUPs"/>
    <property type="match status" value="1"/>
</dbReference>
<dbReference type="GO" id="GO:0004830">
    <property type="term" value="F:tryptophan-tRNA ligase activity"/>
    <property type="evidence" value="ECO:0007669"/>
    <property type="project" value="UniProtKB-UniRule"/>
</dbReference>
<comment type="similarity">
    <text evidence="1 8 9">Belongs to the class-I aminoacyl-tRNA synthetase family.</text>
</comment>
<dbReference type="GO" id="GO:0005524">
    <property type="term" value="F:ATP binding"/>
    <property type="evidence" value="ECO:0007669"/>
    <property type="project" value="UniProtKB-UniRule"/>
</dbReference>
<evidence type="ECO:0000256" key="7">
    <source>
        <dbReference type="ARBA" id="ARBA00049929"/>
    </source>
</evidence>
<dbReference type="InterPro" id="IPR050203">
    <property type="entry name" value="Trp-tRNA_synthetase"/>
</dbReference>
<evidence type="ECO:0000256" key="9">
    <source>
        <dbReference type="RuleBase" id="RU363036"/>
    </source>
</evidence>
<dbReference type="GO" id="GO:0006436">
    <property type="term" value="P:tryptophanyl-tRNA aminoacylation"/>
    <property type="evidence" value="ECO:0007669"/>
    <property type="project" value="UniProtKB-UniRule"/>
</dbReference>
<keyword evidence="4 8" id="KW-0067">ATP-binding</keyword>
<keyword evidence="5 8" id="KW-0648">Protein biosynthesis</keyword>
<dbReference type="InterPro" id="IPR002306">
    <property type="entry name" value="Trp-tRNA-ligase"/>
</dbReference>
<feature type="short sequence motif" description="'KMSKS' region" evidence="8">
    <location>
        <begin position="207"/>
        <end position="211"/>
    </location>
</feature>
<dbReference type="HAMAP" id="MF_00140_B">
    <property type="entry name" value="Trp_tRNA_synth_B"/>
    <property type="match status" value="1"/>
</dbReference>
<dbReference type="InterPro" id="IPR001412">
    <property type="entry name" value="aa-tRNA-synth_I_CS"/>
</dbReference>
<name>A0A317T4U2_9CHLB</name>
<dbReference type="OrthoDB" id="9801042at2"/>
<dbReference type="GO" id="GO:0005829">
    <property type="term" value="C:cytosol"/>
    <property type="evidence" value="ECO:0007669"/>
    <property type="project" value="TreeGrafter"/>
</dbReference>
<dbReference type="InterPro" id="IPR014729">
    <property type="entry name" value="Rossmann-like_a/b/a_fold"/>
</dbReference>
<feature type="binding site" evidence="8">
    <location>
        <begin position="156"/>
        <end position="158"/>
    </location>
    <ligand>
        <name>ATP</name>
        <dbReference type="ChEBI" id="CHEBI:30616"/>
    </ligand>
</feature>
<feature type="binding site" evidence="8">
    <location>
        <begin position="11"/>
        <end position="13"/>
    </location>
    <ligand>
        <name>ATP</name>
        <dbReference type="ChEBI" id="CHEBI:30616"/>
    </ligand>
</feature>
<evidence type="ECO:0000256" key="3">
    <source>
        <dbReference type="ARBA" id="ARBA00022741"/>
    </source>
</evidence>
<dbReference type="FunFam" id="1.10.240.10:FF:000005">
    <property type="entry name" value="Tryptophan--tRNA ligase"/>
    <property type="match status" value="1"/>
</dbReference>
<evidence type="ECO:0000256" key="5">
    <source>
        <dbReference type="ARBA" id="ARBA00022917"/>
    </source>
</evidence>
<feature type="binding site" evidence="8">
    <location>
        <position position="144"/>
    </location>
    <ligand>
        <name>L-tryptophan</name>
        <dbReference type="ChEBI" id="CHEBI:57912"/>
    </ligand>
</feature>
<dbReference type="SUPFAM" id="SSF52374">
    <property type="entry name" value="Nucleotidylyl transferase"/>
    <property type="match status" value="1"/>
</dbReference>
<dbReference type="Pfam" id="PF00579">
    <property type="entry name" value="tRNA-synt_1b"/>
    <property type="match status" value="1"/>
</dbReference>
<evidence type="ECO:0000256" key="6">
    <source>
        <dbReference type="ARBA" id="ARBA00023146"/>
    </source>
</evidence>
<dbReference type="InterPro" id="IPR024109">
    <property type="entry name" value="Trp-tRNA-ligase_bac-type"/>
</dbReference>
<comment type="subunit">
    <text evidence="8">Homodimer.</text>
</comment>
<dbReference type="InterPro" id="IPR002305">
    <property type="entry name" value="aa-tRNA-synth_Ic"/>
</dbReference>
<evidence type="ECO:0000256" key="4">
    <source>
        <dbReference type="ARBA" id="ARBA00022840"/>
    </source>
</evidence>
<evidence type="ECO:0000313" key="10">
    <source>
        <dbReference type="EMBL" id="PWW81230.1"/>
    </source>
</evidence>
<dbReference type="NCBIfam" id="TIGR00233">
    <property type="entry name" value="trpS"/>
    <property type="match status" value="1"/>
</dbReference>
<dbReference type="RefSeq" id="WP_110024017.1">
    <property type="nucleotide sequence ID" value="NZ_PDNZ01000008.1"/>
</dbReference>
<feature type="binding site" evidence="8">
    <location>
        <begin position="19"/>
        <end position="20"/>
    </location>
    <ligand>
        <name>ATP</name>
        <dbReference type="ChEBI" id="CHEBI:30616"/>
    </ligand>
</feature>
<comment type="function">
    <text evidence="8">Catalyzes the attachment of tryptophan to tRNA(Trp).</text>
</comment>
<protein>
    <recommendedName>
        <fullName evidence="8">Tryptophan--tRNA ligase</fullName>
        <ecNumber evidence="8">6.1.1.2</ecNumber>
    </recommendedName>
    <alternativeName>
        <fullName evidence="8">Tryptophanyl-tRNA synthetase</fullName>
        <shortName evidence="8">TrpRS</shortName>
    </alternativeName>
</protein>
<dbReference type="PANTHER" id="PTHR43766">
    <property type="entry name" value="TRYPTOPHAN--TRNA LIGASE, MITOCHONDRIAL"/>
    <property type="match status" value="1"/>
</dbReference>
<dbReference type="PROSITE" id="PS00178">
    <property type="entry name" value="AA_TRNA_LIGASE_I"/>
    <property type="match status" value="1"/>
</dbReference>
<keyword evidence="3 8" id="KW-0547">Nucleotide-binding</keyword>
<keyword evidence="2 8" id="KW-0436">Ligase</keyword>
<dbReference type="Proteomes" id="UP000246278">
    <property type="component" value="Unassembled WGS sequence"/>
</dbReference>
<comment type="caution">
    <text evidence="10">The sequence shown here is derived from an EMBL/GenBank/DDBJ whole genome shotgun (WGS) entry which is preliminary data.</text>
</comment>
<keyword evidence="6 8" id="KW-0030">Aminoacyl-tRNA synthetase</keyword>
<feature type="short sequence motif" description="'HIGH' region" evidence="8">
    <location>
        <begin position="12"/>
        <end position="20"/>
    </location>
</feature>
<gene>
    <name evidence="8 10" type="primary">trpS</name>
    <name evidence="10" type="ORF">CR164_10830</name>
</gene>
<dbReference type="AlphaFoldDB" id="A0A317T4U2"/>
<dbReference type="CDD" id="cd00806">
    <property type="entry name" value="TrpRS_core"/>
    <property type="match status" value="1"/>
</dbReference>
<proteinExistence type="inferred from homology"/>
<dbReference type="PANTHER" id="PTHR43766:SF1">
    <property type="entry name" value="TRYPTOPHAN--TRNA LIGASE, MITOCHONDRIAL"/>
    <property type="match status" value="1"/>
</dbReference>